<dbReference type="Pfam" id="PF01841">
    <property type="entry name" value="Transglut_core"/>
    <property type="match status" value="1"/>
</dbReference>
<dbReference type="Gene3D" id="2.60.40.10">
    <property type="entry name" value="Immunoglobulins"/>
    <property type="match status" value="3"/>
</dbReference>
<evidence type="ECO:0000259" key="2">
    <source>
        <dbReference type="SMART" id="SM00460"/>
    </source>
</evidence>
<comment type="caution">
    <text evidence="4">The sequence shown here is derived from an EMBL/GenBank/DDBJ whole genome shotgun (WGS) entry which is preliminary data.</text>
</comment>
<organism evidence="4 5">
    <name type="scientific">Methanobrevibacter thaueri</name>
    <dbReference type="NCBI Taxonomy" id="190975"/>
    <lineage>
        <taxon>Archaea</taxon>
        <taxon>Methanobacteriati</taxon>
        <taxon>Methanobacteriota</taxon>
        <taxon>Methanomada group</taxon>
        <taxon>Methanobacteria</taxon>
        <taxon>Methanobacteriales</taxon>
        <taxon>Methanobacteriaceae</taxon>
        <taxon>Methanobrevibacter</taxon>
    </lineage>
</organism>
<dbReference type="SUPFAM" id="SSF49373">
    <property type="entry name" value="Invasin/intimin cell-adhesion fragments"/>
    <property type="match status" value="1"/>
</dbReference>
<evidence type="ECO:0000259" key="3">
    <source>
        <dbReference type="SMART" id="SM00634"/>
    </source>
</evidence>
<dbReference type="Pfam" id="PF09373">
    <property type="entry name" value="PMBR"/>
    <property type="match status" value="1"/>
</dbReference>
<dbReference type="InterPro" id="IPR008964">
    <property type="entry name" value="Invasin/intimin_cell_adhesion"/>
</dbReference>
<dbReference type="EMBL" id="SUTK01000016">
    <property type="protein sequence ID" value="MBE6501736.1"/>
    <property type="molecule type" value="Genomic_DNA"/>
</dbReference>
<dbReference type="AlphaFoldDB" id="A0A8T3V7W3"/>
<sequence length="981" mass="106575">MIFIVLMVFLAVGAVSATESINVSDTEDSNYLIGDDVDSSSANNKLEISNEVSISETNIVNSHDDNLGNYPDDGALNASSDCEDDYQEKLTSNEAEAVGENALSSSADSVVAATSSNNIVSAGSSSVVAASKVSTHLKAYDTHYGKSSTIFEVILKDNNGNHLKNQKVTLKVNKKSYYGFTNDKGVASIKTDSLKVGSYTISLSYGGNSNYESSSLSKKVNVLSSVVGSDLTTYSKSAYKYQVTFWKDAAVLANTKVSFKLNGKTYTAKTNAKGVATINVNLFPGKYVIDLTNPYSKQKVLYNIIVKKEGTQFDAKQTYIPVNEEGSFKVILKSKHNVLLKNKVVSFTYNKKTVTARTNEKGEAAISIPVLSKGTHKISFKYDGNDNYYSSSGSTELVVDNPTTILTSKILVMTYNDGSKFKVKLTDTDGNALAGKDIKFKINGKATFIRTNAKGEAKLSLKNVAPGNHIVKYSYLASGSKDYSHGSNRIIILKIVAKVSAKDLTMKSNENGKYKVYVKDSSGKPLKGVSVKTVIGNDKPYIYKTGSNGVAKLYIAKGTGLYNMKTIVSDPFYKSAPITNLLKVKGTKIVAYDLFVLNGKGVGYSAKIVNEKNKPVNGKNVVFKFNGKYINSKSNAKGNAWVTLGKVSKGAHKINVYQDNNKESAHIYVVSKVSVKNILAASKNVNKYISKNHKLPSSVKIGNIPFKTSDYLYIASKAIVQLDAGKKKDIPVKFLKSPSSPKSARDLGYLKDYLGVAKSIVKTGESKGKLPNSVSSNVGSIGYDGLVYAFSDILNYYRAHNKMPSHVKVQSYSSSSSSHDGVLNSKNTIDNLLDYLLATENCEVNNEKIKNLVYKLTKNCKSEEEKANVIFDYVRDTVSYSFYYDTRYGAVGSLNAGTGNCVDHAHVLVAMYRAAGMPARYVHGVCTFSSGSTFGHVWAQVLIGDTWVVADATSTRNSLGDVVNWNANSYGLNGYYRSLPF</sequence>
<dbReference type="PANTHER" id="PTHR33490">
    <property type="entry name" value="BLR5614 PROTEIN-RELATED"/>
    <property type="match status" value="1"/>
</dbReference>
<dbReference type="Gene3D" id="3.10.620.30">
    <property type="match status" value="1"/>
</dbReference>
<dbReference type="InterPro" id="IPR018975">
    <property type="entry name" value="Pseudomurein-binding_repeat"/>
</dbReference>
<feature type="domain" description="Transglutaminase-like" evidence="2">
    <location>
        <begin position="893"/>
        <end position="954"/>
    </location>
</feature>
<comment type="similarity">
    <text evidence="1">Belongs to the intimin/invasin family.</text>
</comment>
<dbReference type="InterPro" id="IPR003344">
    <property type="entry name" value="Big_1_dom"/>
</dbReference>
<reference evidence="4" key="1">
    <citation type="submission" date="2019-04" db="EMBL/GenBank/DDBJ databases">
        <title>Evolution of Biomass-Degrading Anaerobic Consortia Revealed by Metagenomics.</title>
        <authorList>
            <person name="Peng X."/>
        </authorList>
    </citation>
    <scope>NUCLEOTIDE SEQUENCE</scope>
    <source>
        <strain evidence="4">SIG18</strain>
    </source>
</reference>
<dbReference type="SMART" id="SM00634">
    <property type="entry name" value="BID_1"/>
    <property type="match status" value="2"/>
</dbReference>
<accession>A0A8T3V7W3</accession>
<evidence type="ECO:0000313" key="4">
    <source>
        <dbReference type="EMBL" id="MBE6501736.1"/>
    </source>
</evidence>
<evidence type="ECO:0000313" key="5">
    <source>
        <dbReference type="Proteomes" id="UP000783037"/>
    </source>
</evidence>
<evidence type="ECO:0008006" key="6">
    <source>
        <dbReference type="Google" id="ProtNLM"/>
    </source>
</evidence>
<gene>
    <name evidence="4" type="ORF">E7Z79_04780</name>
</gene>
<feature type="domain" description="Big-1" evidence="3">
    <location>
        <begin position="401"/>
        <end position="485"/>
    </location>
</feature>
<name>A0A8T3V7W3_9EURY</name>
<protein>
    <recommendedName>
        <fullName evidence="6">Transglutaminase-like superfamily protein</fullName>
    </recommendedName>
</protein>
<feature type="domain" description="Big-1" evidence="3">
    <location>
        <begin position="132"/>
        <end position="215"/>
    </location>
</feature>
<dbReference type="SUPFAM" id="SSF54001">
    <property type="entry name" value="Cysteine proteinases"/>
    <property type="match status" value="1"/>
</dbReference>
<dbReference type="Proteomes" id="UP000783037">
    <property type="component" value="Unassembled WGS sequence"/>
</dbReference>
<evidence type="ECO:0000256" key="1">
    <source>
        <dbReference type="ARBA" id="ARBA00010116"/>
    </source>
</evidence>
<dbReference type="InterPro" id="IPR013783">
    <property type="entry name" value="Ig-like_fold"/>
</dbReference>
<dbReference type="RefSeq" id="WP_303738838.1">
    <property type="nucleotide sequence ID" value="NZ_SUTK01000016.1"/>
</dbReference>
<dbReference type="SMART" id="SM00460">
    <property type="entry name" value="TGc"/>
    <property type="match status" value="1"/>
</dbReference>
<proteinExistence type="inferred from homology"/>
<dbReference type="InterPro" id="IPR002931">
    <property type="entry name" value="Transglutaminase-like"/>
</dbReference>
<dbReference type="InterPro" id="IPR038765">
    <property type="entry name" value="Papain-like_cys_pep_sf"/>
</dbReference>